<reference evidence="1 2" key="1">
    <citation type="journal article" date="2016" name="Nat. Commun.">
        <title>Ectomycorrhizal ecology is imprinted in the genome of the dominant symbiotic fungus Cenococcum geophilum.</title>
        <authorList>
            <consortium name="DOE Joint Genome Institute"/>
            <person name="Peter M."/>
            <person name="Kohler A."/>
            <person name="Ohm R.A."/>
            <person name="Kuo A."/>
            <person name="Krutzmann J."/>
            <person name="Morin E."/>
            <person name="Arend M."/>
            <person name="Barry K.W."/>
            <person name="Binder M."/>
            <person name="Choi C."/>
            <person name="Clum A."/>
            <person name="Copeland A."/>
            <person name="Grisel N."/>
            <person name="Haridas S."/>
            <person name="Kipfer T."/>
            <person name="LaButti K."/>
            <person name="Lindquist E."/>
            <person name="Lipzen A."/>
            <person name="Maire R."/>
            <person name="Meier B."/>
            <person name="Mihaltcheva S."/>
            <person name="Molinier V."/>
            <person name="Murat C."/>
            <person name="Poggeler S."/>
            <person name="Quandt C.A."/>
            <person name="Sperisen C."/>
            <person name="Tritt A."/>
            <person name="Tisserant E."/>
            <person name="Crous P.W."/>
            <person name="Henrissat B."/>
            <person name="Nehls U."/>
            <person name="Egli S."/>
            <person name="Spatafora J.W."/>
            <person name="Grigoriev I.V."/>
            <person name="Martin F.M."/>
        </authorList>
    </citation>
    <scope>NUCLEOTIDE SEQUENCE [LARGE SCALE GENOMIC DNA]</scope>
    <source>
        <strain evidence="1 2">CBS 459.81</strain>
    </source>
</reference>
<keyword evidence="2" id="KW-1185">Reference proteome</keyword>
<dbReference type="OrthoDB" id="5410741at2759"/>
<dbReference type="EMBL" id="KV745843">
    <property type="protein sequence ID" value="OCK73291.1"/>
    <property type="molecule type" value="Genomic_DNA"/>
</dbReference>
<dbReference type="InterPro" id="IPR036397">
    <property type="entry name" value="RNaseH_sf"/>
</dbReference>
<proteinExistence type="predicted"/>
<organism evidence="1 2">
    <name type="scientific">Lepidopterella palustris CBS 459.81</name>
    <dbReference type="NCBI Taxonomy" id="1314670"/>
    <lineage>
        <taxon>Eukaryota</taxon>
        <taxon>Fungi</taxon>
        <taxon>Dikarya</taxon>
        <taxon>Ascomycota</taxon>
        <taxon>Pezizomycotina</taxon>
        <taxon>Dothideomycetes</taxon>
        <taxon>Pleosporomycetidae</taxon>
        <taxon>Mytilinidiales</taxon>
        <taxon>Argynnaceae</taxon>
        <taxon>Lepidopterella</taxon>
    </lineage>
</organism>
<dbReference type="Proteomes" id="UP000250266">
    <property type="component" value="Unassembled WGS sequence"/>
</dbReference>
<sequence length="77" mass="9193">WPALSPDISPIENVWRLLKDRVRKRFPKTKEELIRYIKGEWARIELKGLKRHCTNIQQCFEAVIRVGIRHSDHVFGI</sequence>
<gene>
    <name evidence="1" type="ORF">K432DRAFT_365054</name>
</gene>
<evidence type="ECO:0008006" key="3">
    <source>
        <dbReference type="Google" id="ProtNLM"/>
    </source>
</evidence>
<evidence type="ECO:0000313" key="1">
    <source>
        <dbReference type="EMBL" id="OCK73291.1"/>
    </source>
</evidence>
<feature type="non-terminal residue" evidence="1">
    <location>
        <position position="1"/>
    </location>
</feature>
<evidence type="ECO:0000313" key="2">
    <source>
        <dbReference type="Proteomes" id="UP000250266"/>
    </source>
</evidence>
<accession>A0A8E2DWX2</accession>
<dbReference type="Gene3D" id="3.30.420.10">
    <property type="entry name" value="Ribonuclease H-like superfamily/Ribonuclease H"/>
    <property type="match status" value="1"/>
</dbReference>
<dbReference type="GO" id="GO:0003676">
    <property type="term" value="F:nucleic acid binding"/>
    <property type="evidence" value="ECO:0007669"/>
    <property type="project" value="InterPro"/>
</dbReference>
<protein>
    <recommendedName>
        <fullName evidence="3">Tc1-like transposase DDE domain-containing protein</fullName>
    </recommendedName>
</protein>
<dbReference type="AlphaFoldDB" id="A0A8E2DWX2"/>
<name>A0A8E2DWX2_9PEZI</name>